<name>A0A1Q2D072_9ACTN</name>
<dbReference type="Proteomes" id="UP000188235">
    <property type="component" value="Chromosome"/>
</dbReference>
<reference evidence="1 2" key="1">
    <citation type="journal article" date="2008" name="Int. J. Syst. Evol. Microbiol.">
        <title>Tessaracoccus flavescens sp. nov., isolated from marine sediment.</title>
        <authorList>
            <person name="Lee D.W."/>
            <person name="Lee S.D."/>
        </authorList>
    </citation>
    <scope>NUCLEOTIDE SEQUENCE [LARGE SCALE GENOMIC DNA]</scope>
    <source>
        <strain evidence="1 2">SST-39T</strain>
    </source>
</reference>
<organism evidence="1 2">
    <name type="scientific">Tessaracoccus flavescens</name>
    <dbReference type="NCBI Taxonomy" id="399497"/>
    <lineage>
        <taxon>Bacteria</taxon>
        <taxon>Bacillati</taxon>
        <taxon>Actinomycetota</taxon>
        <taxon>Actinomycetes</taxon>
        <taxon>Propionibacteriales</taxon>
        <taxon>Propionibacteriaceae</taxon>
        <taxon>Tessaracoccus</taxon>
    </lineage>
</organism>
<dbReference type="EMBL" id="CP019607">
    <property type="protein sequence ID" value="AQP51796.1"/>
    <property type="molecule type" value="Genomic_DNA"/>
</dbReference>
<sequence length="172" mass="18336">MWDVRRSRSGIGGIALLILVLASGCSTPHDEARPEVSARPVAGCPVSEIEAVQAGRGDLGQTDLGAGGSAVLEWCRYESDQDGRVTVETRRIDTDARFWEAAGRIRDQGLGAGKACDLVARLPELFLVAESEDGPRMAARVPADGCGSPRDEWIRLLEESGYEVTGSQPVGE</sequence>
<evidence type="ECO:0000313" key="2">
    <source>
        <dbReference type="Proteomes" id="UP000188235"/>
    </source>
</evidence>
<dbReference type="AlphaFoldDB" id="A0A1Q2D072"/>
<dbReference type="KEGG" id="tfa:BW733_14140"/>
<accession>A0A1Q2D072</accession>
<keyword evidence="2" id="KW-1185">Reference proteome</keyword>
<proteinExistence type="predicted"/>
<gene>
    <name evidence="1" type="ORF">BW733_14140</name>
</gene>
<evidence type="ECO:0000313" key="1">
    <source>
        <dbReference type="EMBL" id="AQP51796.1"/>
    </source>
</evidence>
<dbReference type="PROSITE" id="PS51257">
    <property type="entry name" value="PROKAR_LIPOPROTEIN"/>
    <property type="match status" value="1"/>
</dbReference>
<protein>
    <submittedName>
        <fullName evidence="1">Uncharacterized protein</fullName>
    </submittedName>
</protein>